<comment type="caution">
    <text evidence="4">The sequence shown here is derived from an EMBL/GenBank/DDBJ whole genome shotgun (WGS) entry which is preliminary data.</text>
</comment>
<evidence type="ECO:0000256" key="2">
    <source>
        <dbReference type="SAM" id="MobiDB-lite"/>
    </source>
</evidence>
<sequence length="250" mass="29901">MSKDRIRIKSNINTKPNKEEFQDTSSLKIGDPVMVHAYKYNGWLYRTWSNPIVVHNSDDLLILCSTKSQVITSEENTFRNFNSYTKRTSYWFFNKDDWFNTIISIDNDGIKTYINVASPFIYEQRAIKYYDFDLDFKIGADGSWREVDIDEFFDNTVKYQYPPALIHKIVVEEQNIIKKIKNNHFKNLISKEALLKLHCETSNNITNALNNIKKPKNKHHYKKRRNYYKKKKNIKQNEQKTPNRKRKETH</sequence>
<evidence type="ECO:0000259" key="3">
    <source>
        <dbReference type="Pfam" id="PF04167"/>
    </source>
</evidence>
<organism evidence="4 5">
    <name type="scientific">Ureaplasma diversum NCTC 246</name>
    <dbReference type="NCBI Taxonomy" id="1188241"/>
    <lineage>
        <taxon>Bacteria</taxon>
        <taxon>Bacillati</taxon>
        <taxon>Mycoplasmatota</taxon>
        <taxon>Mycoplasmoidales</taxon>
        <taxon>Mycoplasmoidaceae</taxon>
        <taxon>Ureaplasma</taxon>
    </lineage>
</organism>
<name>A0A084EYF5_9BACT</name>
<proteinExistence type="predicted"/>
<dbReference type="Proteomes" id="UP000028537">
    <property type="component" value="Unassembled WGS sequence"/>
</dbReference>
<dbReference type="GO" id="GO:0016787">
    <property type="term" value="F:hydrolase activity"/>
    <property type="evidence" value="ECO:0007669"/>
    <property type="project" value="UniProtKB-KW"/>
</dbReference>
<dbReference type="AlphaFoldDB" id="A0A084EYF5"/>
<dbReference type="Gene3D" id="2.40.380.10">
    <property type="entry name" value="FomD-like"/>
    <property type="match status" value="1"/>
</dbReference>
<dbReference type="InterPro" id="IPR007295">
    <property type="entry name" value="DUF402"/>
</dbReference>
<keyword evidence="1" id="KW-0378">Hydrolase</keyword>
<protein>
    <recommendedName>
        <fullName evidence="3">DUF402 domain-containing protein</fullName>
    </recommendedName>
</protein>
<dbReference type="SUPFAM" id="SSF159234">
    <property type="entry name" value="FomD-like"/>
    <property type="match status" value="1"/>
</dbReference>
<dbReference type="InterPro" id="IPR050212">
    <property type="entry name" value="Ntdp-like"/>
</dbReference>
<keyword evidence="5" id="KW-1185">Reference proteome</keyword>
<evidence type="ECO:0000256" key="1">
    <source>
        <dbReference type="ARBA" id="ARBA00022801"/>
    </source>
</evidence>
<dbReference type="PANTHER" id="PTHR39159">
    <property type="match status" value="1"/>
</dbReference>
<evidence type="ECO:0000313" key="5">
    <source>
        <dbReference type="Proteomes" id="UP000028537"/>
    </source>
</evidence>
<dbReference type="EMBL" id="JFDP01000053">
    <property type="protein sequence ID" value="KEZ22997.1"/>
    <property type="molecule type" value="Genomic_DNA"/>
</dbReference>
<dbReference type="InterPro" id="IPR035930">
    <property type="entry name" value="FomD-like_sf"/>
</dbReference>
<dbReference type="RefSeq" id="WP_231428085.1">
    <property type="nucleotide sequence ID" value="NZ_JFDP01000053.1"/>
</dbReference>
<dbReference type="Pfam" id="PF04167">
    <property type="entry name" value="DUF402"/>
    <property type="match status" value="1"/>
</dbReference>
<reference evidence="4 5" key="1">
    <citation type="submission" date="2014-02" db="EMBL/GenBank/DDBJ databases">
        <title>Genome sequence of Ureaplasma diversum strain 246.</title>
        <authorList>
            <person name="Sirand-Pugnet P."/>
            <person name="Breton M."/>
            <person name="Dordet-Frisoni E."/>
            <person name="Baranowski E."/>
            <person name="Barre A."/>
            <person name="Couture C."/>
            <person name="Dupuy V."/>
            <person name="Gaurivaud P."/>
            <person name="Jacob D."/>
            <person name="Lemaitre C."/>
            <person name="Manso-Silvan L."/>
            <person name="Nikolski M."/>
            <person name="Nouvel L.-X."/>
            <person name="Poumarat F."/>
            <person name="Tardy F."/>
            <person name="Thebault P."/>
            <person name="Theil S."/>
            <person name="Citti C."/>
            <person name="Thiaucourt F."/>
            <person name="Blanchard A."/>
        </authorList>
    </citation>
    <scope>NUCLEOTIDE SEQUENCE [LARGE SCALE GENOMIC DNA]</scope>
    <source>
        <strain evidence="4 5">NCTC 246</strain>
    </source>
</reference>
<feature type="compositionally biased region" description="Basic residues" evidence="2">
    <location>
        <begin position="213"/>
        <end position="234"/>
    </location>
</feature>
<gene>
    <name evidence="4" type="ORF">UDIV_4330</name>
</gene>
<feature type="region of interest" description="Disordered" evidence="2">
    <location>
        <begin position="213"/>
        <end position="250"/>
    </location>
</feature>
<evidence type="ECO:0000313" key="4">
    <source>
        <dbReference type="EMBL" id="KEZ22997.1"/>
    </source>
</evidence>
<dbReference type="eggNOG" id="COG3557">
    <property type="taxonomic scope" value="Bacteria"/>
</dbReference>
<dbReference type="PANTHER" id="PTHR39159:SF1">
    <property type="entry name" value="UPF0374 PROTEIN YGAC"/>
    <property type="match status" value="1"/>
</dbReference>
<feature type="domain" description="DUF402" evidence="3">
    <location>
        <begin position="41"/>
        <end position="184"/>
    </location>
</feature>
<accession>A0A084EYF5</accession>